<comment type="caution">
    <text evidence="2">The sequence shown here is derived from an EMBL/GenBank/DDBJ whole genome shotgun (WGS) entry which is preliminary data.</text>
</comment>
<feature type="transmembrane region" description="Helical" evidence="1">
    <location>
        <begin position="12"/>
        <end position="31"/>
    </location>
</feature>
<dbReference type="InterPro" id="IPR036465">
    <property type="entry name" value="vWFA_dom_sf"/>
</dbReference>
<gene>
    <name evidence="2" type="ORF">JCM19240_2169</name>
</gene>
<dbReference type="Proteomes" id="UP000029224">
    <property type="component" value="Unassembled WGS sequence"/>
</dbReference>
<sequence length="138" mass="15635">MNFELISQFHFLRPQLLWLFIPFTLVIYFNWNDVSKQQRALARIPKHLRKILEVGGGNWKRNLPIKVIVIACTLAVLVVAGPTFTKQPSPFGEDKADLIIVLDTSSSMLQSDVAPSRLALAKFKLQDLVEQREGGKPH</sequence>
<dbReference type="AlphaFoldDB" id="A0A090T2U5"/>
<dbReference type="Gene3D" id="3.40.50.410">
    <property type="entry name" value="von Willebrand factor, type A domain"/>
    <property type="match status" value="1"/>
</dbReference>
<name>A0A090T2U5_9VIBR</name>
<dbReference type="OrthoDB" id="9807628at2"/>
<protein>
    <submittedName>
        <fullName evidence="2">TPR domain protein in aerotolerance operon</fullName>
    </submittedName>
</protein>
<evidence type="ECO:0000313" key="2">
    <source>
        <dbReference type="EMBL" id="GAL33473.1"/>
    </source>
</evidence>
<keyword evidence="3" id="KW-1185">Reference proteome</keyword>
<dbReference type="SUPFAM" id="SSF53300">
    <property type="entry name" value="vWA-like"/>
    <property type="match status" value="1"/>
</dbReference>
<evidence type="ECO:0000313" key="3">
    <source>
        <dbReference type="Proteomes" id="UP000029224"/>
    </source>
</evidence>
<reference evidence="2 3" key="1">
    <citation type="submission" date="2014-09" db="EMBL/GenBank/DDBJ databases">
        <title>Vibrio maritimus JCM 19240. (C210) whole genome shotgun sequence.</title>
        <authorList>
            <person name="Sawabe T."/>
            <person name="Meirelles P."/>
            <person name="Nakanishi M."/>
            <person name="Sayaka M."/>
            <person name="Hattori M."/>
            <person name="Ohkuma M."/>
        </authorList>
    </citation>
    <scope>NUCLEOTIDE SEQUENCE [LARGE SCALE GENOMIC DNA]</scope>
    <source>
        <strain evidence="2 3">JCM 19240</strain>
    </source>
</reference>
<keyword evidence="1" id="KW-1133">Transmembrane helix</keyword>
<proteinExistence type="predicted"/>
<feature type="transmembrane region" description="Helical" evidence="1">
    <location>
        <begin position="67"/>
        <end position="85"/>
    </location>
</feature>
<organism evidence="2 3">
    <name type="scientific">Vibrio maritimus</name>
    <dbReference type="NCBI Taxonomy" id="990268"/>
    <lineage>
        <taxon>Bacteria</taxon>
        <taxon>Pseudomonadati</taxon>
        <taxon>Pseudomonadota</taxon>
        <taxon>Gammaproteobacteria</taxon>
        <taxon>Vibrionales</taxon>
        <taxon>Vibrionaceae</taxon>
        <taxon>Vibrio</taxon>
    </lineage>
</organism>
<keyword evidence="1" id="KW-0812">Transmembrane</keyword>
<evidence type="ECO:0000256" key="1">
    <source>
        <dbReference type="SAM" id="Phobius"/>
    </source>
</evidence>
<accession>A0A090T2U5</accession>
<reference evidence="2 3" key="2">
    <citation type="submission" date="2014-09" db="EMBL/GenBank/DDBJ databases">
        <authorList>
            <consortium name="NBRP consortium"/>
            <person name="Sawabe T."/>
            <person name="Meirelles P."/>
            <person name="Nakanishi M."/>
            <person name="Sayaka M."/>
            <person name="Hattori M."/>
            <person name="Ohkuma M."/>
        </authorList>
    </citation>
    <scope>NUCLEOTIDE SEQUENCE [LARGE SCALE GENOMIC DNA]</scope>
    <source>
        <strain evidence="2 3">JCM 19240</strain>
    </source>
</reference>
<keyword evidence="1" id="KW-0472">Membrane</keyword>
<dbReference type="EMBL" id="BBMT01000003">
    <property type="protein sequence ID" value="GAL33473.1"/>
    <property type="molecule type" value="Genomic_DNA"/>
</dbReference>